<evidence type="ECO:0000313" key="2">
    <source>
        <dbReference type="EMBL" id="QGX94887.1"/>
    </source>
</evidence>
<gene>
    <name evidence="2" type="ORF">EI982_08850</name>
</gene>
<feature type="region of interest" description="Disordered" evidence="1">
    <location>
        <begin position="1"/>
        <end position="21"/>
    </location>
</feature>
<name>A0A6B9F8T8_9EURY</name>
<dbReference type="KEGG" id="hra:EI982_08850"/>
<sequence>MTDDVRDALRSLATDEPPAPAATVDEAVSALDDVRALAAFVDDGGIDRLRRAVAAAEREGAERTARRGRRALATIDRCRTAAADHFRSGRGTVLSADDQPPER</sequence>
<proteinExistence type="predicted"/>
<dbReference type="Proteomes" id="UP000428325">
    <property type="component" value="Chromosome"/>
</dbReference>
<dbReference type="GeneID" id="99246144"/>
<keyword evidence="3" id="KW-1185">Reference proteome</keyword>
<protein>
    <submittedName>
        <fullName evidence="2">Uncharacterized protein</fullName>
    </submittedName>
</protein>
<organism evidence="2 3">
    <name type="scientific">Haloplanus rallus</name>
    <dbReference type="NCBI Taxonomy" id="1816183"/>
    <lineage>
        <taxon>Archaea</taxon>
        <taxon>Methanobacteriati</taxon>
        <taxon>Methanobacteriota</taxon>
        <taxon>Stenosarchaea group</taxon>
        <taxon>Halobacteria</taxon>
        <taxon>Halobacteriales</taxon>
        <taxon>Haloferacaceae</taxon>
        <taxon>Haloplanus</taxon>
    </lineage>
</organism>
<dbReference type="AlphaFoldDB" id="A0A6B9F8T8"/>
<evidence type="ECO:0000313" key="3">
    <source>
        <dbReference type="Proteomes" id="UP000428325"/>
    </source>
</evidence>
<evidence type="ECO:0000256" key="1">
    <source>
        <dbReference type="SAM" id="MobiDB-lite"/>
    </source>
</evidence>
<dbReference type="EMBL" id="CP034345">
    <property type="protein sequence ID" value="QGX94887.1"/>
    <property type="molecule type" value="Genomic_DNA"/>
</dbReference>
<dbReference type="Pfam" id="PF25920">
    <property type="entry name" value="DUF7966"/>
    <property type="match status" value="1"/>
</dbReference>
<accession>A0A6B9F8T8</accession>
<dbReference type="RefSeq" id="WP_157689344.1">
    <property type="nucleotide sequence ID" value="NZ_CP034345.1"/>
</dbReference>
<reference evidence="2 3" key="1">
    <citation type="submission" date="2018-12" db="EMBL/GenBank/DDBJ databases">
        <title>Complete genome sequence of Haloplanus rallus MBLA0036.</title>
        <authorList>
            <person name="Nam Y.-d."/>
            <person name="Kang J."/>
            <person name="Chung W.-H."/>
            <person name="Park Y.S."/>
        </authorList>
    </citation>
    <scope>NUCLEOTIDE SEQUENCE [LARGE SCALE GENOMIC DNA]</scope>
    <source>
        <strain evidence="2 3">MBLA0036</strain>
    </source>
</reference>
<dbReference type="InterPro" id="IPR058272">
    <property type="entry name" value="DUF7966"/>
</dbReference>